<dbReference type="GO" id="GO:0004177">
    <property type="term" value="F:aminopeptidase activity"/>
    <property type="evidence" value="ECO:0007669"/>
    <property type="project" value="UniProtKB-KW"/>
</dbReference>
<keyword evidence="1" id="KW-0645">Protease</keyword>
<keyword evidence="1" id="KW-0031">Aminopeptidase</keyword>
<comment type="caution">
    <text evidence="1">The sequence shown here is derived from an EMBL/GenBank/DDBJ whole genome shotgun (WGS) entry which is preliminary data.</text>
</comment>
<dbReference type="AlphaFoldDB" id="A0A931J7N4"/>
<keyword evidence="2" id="KW-1185">Reference proteome</keyword>
<organism evidence="1 2">
    <name type="scientific">Inhella proteolytica</name>
    <dbReference type="NCBI Taxonomy" id="2795029"/>
    <lineage>
        <taxon>Bacteria</taxon>
        <taxon>Pseudomonadati</taxon>
        <taxon>Pseudomonadota</taxon>
        <taxon>Betaproteobacteria</taxon>
        <taxon>Burkholderiales</taxon>
        <taxon>Sphaerotilaceae</taxon>
        <taxon>Inhella</taxon>
    </lineage>
</organism>
<name>A0A931J7N4_9BURK</name>
<dbReference type="RefSeq" id="WP_198112812.1">
    <property type="nucleotide sequence ID" value="NZ_JAEDAK010000017.1"/>
</dbReference>
<protein>
    <submittedName>
        <fullName evidence="1">Aminopeptidase</fullName>
    </submittedName>
</protein>
<dbReference type="PIRSF" id="PIRSF029285">
    <property type="entry name" value="Aminopept"/>
    <property type="match status" value="1"/>
</dbReference>
<proteinExistence type="predicted"/>
<dbReference type="PROSITE" id="PS51257">
    <property type="entry name" value="PROKAR_LIPOPROTEIN"/>
    <property type="match status" value="1"/>
</dbReference>
<accession>A0A931J7N4</accession>
<reference evidence="1" key="1">
    <citation type="submission" date="2020-12" db="EMBL/GenBank/DDBJ databases">
        <title>The genome sequence of Inhella sp. 1Y17.</title>
        <authorList>
            <person name="Liu Y."/>
        </authorList>
    </citation>
    <scope>NUCLEOTIDE SEQUENCE</scope>
    <source>
        <strain evidence="1">1Y17</strain>
    </source>
</reference>
<dbReference type="InterPro" id="IPR014553">
    <property type="entry name" value="Aminopept"/>
</dbReference>
<dbReference type="Pfam" id="PF10023">
    <property type="entry name" value="Aminopep"/>
    <property type="match status" value="1"/>
</dbReference>
<evidence type="ECO:0000313" key="1">
    <source>
        <dbReference type="EMBL" id="MBH9579044.1"/>
    </source>
</evidence>
<keyword evidence="1" id="KW-0378">Hydrolase</keyword>
<evidence type="ECO:0000313" key="2">
    <source>
        <dbReference type="Proteomes" id="UP000613266"/>
    </source>
</evidence>
<sequence length="341" mass="38236">MKRRALLALPLLGGCAEWRYRANALGSHLDLLKQARPIDDWLADTSTPAALRERLAQAQRLRAFASQALALPDNASYRRYVELPQPAVVWNVVAAPVFAIELKRWCFPVMGCVGYRGYPNKAEAETLAAQLKAEGWDVYSYGVPAYSTLGYSNWLGGDPLLSTFLRGGLAETARLIFHELAHQAAYAADDSGFNEAYATAVERLGLQAWWAAHPDAQLQALDEAREQRRARWQALAVQARDELRAIYADDRQDRARAKAERFTQLREQIDALAAQDPGYSGYRAWAQAANNAHLALLATYHQRVPAFEALFDRLGRRWPDFHAEVARLARLPRAERDALLP</sequence>
<dbReference type="Proteomes" id="UP000613266">
    <property type="component" value="Unassembled WGS sequence"/>
</dbReference>
<dbReference type="EMBL" id="JAEDAK010000017">
    <property type="protein sequence ID" value="MBH9579044.1"/>
    <property type="molecule type" value="Genomic_DNA"/>
</dbReference>
<gene>
    <name evidence="1" type="ORF">I7X39_19305</name>
</gene>